<dbReference type="Pfam" id="PF16124">
    <property type="entry name" value="RecQ_Zn_bind"/>
    <property type="match status" value="1"/>
</dbReference>
<dbReference type="GO" id="GO:0005737">
    <property type="term" value="C:cytoplasm"/>
    <property type="evidence" value="ECO:0007669"/>
    <property type="project" value="TreeGrafter"/>
</dbReference>
<dbReference type="InterPro" id="IPR001650">
    <property type="entry name" value="Helicase_C-like"/>
</dbReference>
<accession>A0A6C0LRQ2</accession>
<dbReference type="GO" id="GO:0000724">
    <property type="term" value="P:double-strand break repair via homologous recombination"/>
    <property type="evidence" value="ECO:0007669"/>
    <property type="project" value="TreeGrafter"/>
</dbReference>
<evidence type="ECO:0000259" key="6">
    <source>
        <dbReference type="PROSITE" id="PS51194"/>
    </source>
</evidence>
<keyword evidence="4" id="KW-0067">ATP-binding</keyword>
<dbReference type="EMBL" id="MN740556">
    <property type="protein sequence ID" value="QHU33060.1"/>
    <property type="molecule type" value="Genomic_DNA"/>
</dbReference>
<keyword evidence="1" id="KW-0547">Nucleotide-binding</keyword>
<dbReference type="GO" id="GO:0005694">
    <property type="term" value="C:chromosome"/>
    <property type="evidence" value="ECO:0007669"/>
    <property type="project" value="TreeGrafter"/>
</dbReference>
<dbReference type="PANTHER" id="PTHR13710:SF120">
    <property type="entry name" value="BIFUNCTIONAL 3'-5' EXONUCLEASE_ATP-DEPENDENT HELICASE WRN"/>
    <property type="match status" value="1"/>
</dbReference>
<dbReference type="Pfam" id="PF09382">
    <property type="entry name" value="RQC"/>
    <property type="match status" value="1"/>
</dbReference>
<dbReference type="SUPFAM" id="SSF46785">
    <property type="entry name" value="Winged helix' DNA-binding domain"/>
    <property type="match status" value="1"/>
</dbReference>
<organism evidence="7">
    <name type="scientific">viral metagenome</name>
    <dbReference type="NCBI Taxonomy" id="1070528"/>
    <lineage>
        <taxon>unclassified sequences</taxon>
        <taxon>metagenomes</taxon>
        <taxon>organismal metagenomes</taxon>
    </lineage>
</organism>
<dbReference type="InterPro" id="IPR011545">
    <property type="entry name" value="DEAD/DEAH_box_helicase_dom"/>
</dbReference>
<dbReference type="GO" id="GO:0005634">
    <property type="term" value="C:nucleus"/>
    <property type="evidence" value="ECO:0007669"/>
    <property type="project" value="TreeGrafter"/>
</dbReference>
<evidence type="ECO:0000256" key="3">
    <source>
        <dbReference type="ARBA" id="ARBA00022806"/>
    </source>
</evidence>
<evidence type="ECO:0000259" key="5">
    <source>
        <dbReference type="PROSITE" id="PS51192"/>
    </source>
</evidence>
<dbReference type="SMART" id="SM00956">
    <property type="entry name" value="RQC"/>
    <property type="match status" value="1"/>
</dbReference>
<dbReference type="InterPro" id="IPR004589">
    <property type="entry name" value="DNA_helicase_ATP-dep_RecQ"/>
</dbReference>
<dbReference type="PROSITE" id="PS51194">
    <property type="entry name" value="HELICASE_CTER"/>
    <property type="match status" value="1"/>
</dbReference>
<dbReference type="AlphaFoldDB" id="A0A6C0LRQ2"/>
<dbReference type="GO" id="GO:0009378">
    <property type="term" value="F:four-way junction helicase activity"/>
    <property type="evidence" value="ECO:0007669"/>
    <property type="project" value="TreeGrafter"/>
</dbReference>
<dbReference type="Pfam" id="PF00271">
    <property type="entry name" value="Helicase_C"/>
    <property type="match status" value="1"/>
</dbReference>
<feature type="domain" description="Helicase ATP-binding" evidence="5">
    <location>
        <begin position="38"/>
        <end position="206"/>
    </location>
</feature>
<reference evidence="7" key="1">
    <citation type="journal article" date="2020" name="Nature">
        <title>Giant virus diversity and host interactions through global metagenomics.</title>
        <authorList>
            <person name="Schulz F."/>
            <person name="Roux S."/>
            <person name="Paez-Espino D."/>
            <person name="Jungbluth S."/>
            <person name="Walsh D.A."/>
            <person name="Denef V.J."/>
            <person name="McMahon K.D."/>
            <person name="Konstantinidis K.T."/>
            <person name="Eloe-Fadrosh E.A."/>
            <person name="Kyrpides N.C."/>
            <person name="Woyke T."/>
        </authorList>
    </citation>
    <scope>NUCLEOTIDE SEQUENCE</scope>
    <source>
        <strain evidence="7">GVMAG-S-1014582-52</strain>
    </source>
</reference>
<keyword evidence="2" id="KW-0378">Hydrolase</keyword>
<dbReference type="GO" id="GO:0005524">
    <property type="term" value="F:ATP binding"/>
    <property type="evidence" value="ECO:0007669"/>
    <property type="project" value="UniProtKB-KW"/>
</dbReference>
<evidence type="ECO:0008006" key="8">
    <source>
        <dbReference type="Google" id="ProtNLM"/>
    </source>
</evidence>
<dbReference type="Gene3D" id="3.40.50.300">
    <property type="entry name" value="P-loop containing nucleotide triphosphate hydrolases"/>
    <property type="match status" value="2"/>
</dbReference>
<dbReference type="SMART" id="SM00490">
    <property type="entry name" value="HELICc"/>
    <property type="match status" value="1"/>
</dbReference>
<dbReference type="CDD" id="cd17920">
    <property type="entry name" value="DEXHc_RecQ"/>
    <property type="match status" value="1"/>
</dbReference>
<dbReference type="InterPro" id="IPR014001">
    <property type="entry name" value="Helicase_ATP-bd"/>
</dbReference>
<keyword evidence="3" id="KW-0347">Helicase</keyword>
<dbReference type="GO" id="GO:0003676">
    <property type="term" value="F:nucleic acid binding"/>
    <property type="evidence" value="ECO:0007669"/>
    <property type="project" value="InterPro"/>
</dbReference>
<dbReference type="NCBIfam" id="TIGR00614">
    <property type="entry name" value="recQ_fam"/>
    <property type="match status" value="1"/>
</dbReference>
<dbReference type="GO" id="GO:0043138">
    <property type="term" value="F:3'-5' DNA helicase activity"/>
    <property type="evidence" value="ECO:0007669"/>
    <property type="project" value="InterPro"/>
</dbReference>
<evidence type="ECO:0000256" key="4">
    <source>
        <dbReference type="ARBA" id="ARBA00022840"/>
    </source>
</evidence>
<dbReference type="Gene3D" id="1.10.10.10">
    <property type="entry name" value="Winged helix-like DNA-binding domain superfamily/Winged helix DNA-binding domain"/>
    <property type="match status" value="1"/>
</dbReference>
<dbReference type="PROSITE" id="PS51192">
    <property type="entry name" value="HELICASE_ATP_BIND_1"/>
    <property type="match status" value="1"/>
</dbReference>
<sequence>MDPYEESKLKTKRYKKLKSLLKIIYDYDNFRPKQYEIINRIICGEDVCAILPTSHGKSICFQIPALYMDKPAIILSPLISLMDDQQAILSDLGISSCCFNSTVYNKSLMKKNILNYKYKFIYFTPESIINMSDFLVELYKKIGISLIAIDEAHCISNYGFDFRKSYRGLQFLKKILPNTPILAVTATATELVSKDICDTLNLNTSIPPIQISFDRPNLYLEVRKKGNQFGIDIVSIVEKYKDEFMIIYCLTKKETSKIADILKMHKIKCGIYHAGLDLDERTETHTNFINGSIKIIVATIAFGMGINKPDVRVIIHYGSPKNIEGYYQEIGRAGRDGKKSYCYVFYNYRDFKIQESFIENITDTIFRKNQLKLLERIKGFMETKKCRRKFLLNYFDEDYLDKCDMCDNCCGVINYENDNIITTVQDISVEAKKLIELIESIKNMNYGIGMYINILRGSKNKSISTSMKKSKYYGIGNHKSIAWWKEISNHLIKLKYLQQSTIKGRFMMQIITVTKQGLMWANKIDFKDLIEQDDIKLQPVKMINTV</sequence>
<proteinExistence type="predicted"/>
<protein>
    <recommendedName>
        <fullName evidence="8">DNA helicase</fullName>
    </recommendedName>
</protein>
<dbReference type="InterPro" id="IPR036388">
    <property type="entry name" value="WH-like_DNA-bd_sf"/>
</dbReference>
<name>A0A6C0LRQ2_9ZZZZ</name>
<dbReference type="GO" id="GO:0016787">
    <property type="term" value="F:hydrolase activity"/>
    <property type="evidence" value="ECO:0007669"/>
    <property type="project" value="UniProtKB-KW"/>
</dbReference>
<dbReference type="PANTHER" id="PTHR13710">
    <property type="entry name" value="DNA HELICASE RECQ FAMILY MEMBER"/>
    <property type="match status" value="1"/>
</dbReference>
<dbReference type="SUPFAM" id="SSF52540">
    <property type="entry name" value="P-loop containing nucleoside triphosphate hydrolases"/>
    <property type="match status" value="1"/>
</dbReference>
<feature type="domain" description="Helicase C-terminal" evidence="6">
    <location>
        <begin position="232"/>
        <end position="379"/>
    </location>
</feature>
<dbReference type="SMART" id="SM00487">
    <property type="entry name" value="DEXDc"/>
    <property type="match status" value="1"/>
</dbReference>
<evidence type="ECO:0000256" key="1">
    <source>
        <dbReference type="ARBA" id="ARBA00022741"/>
    </source>
</evidence>
<dbReference type="InterPro" id="IPR032284">
    <property type="entry name" value="RecQ_Zn-bd"/>
</dbReference>
<dbReference type="Pfam" id="PF00270">
    <property type="entry name" value="DEAD"/>
    <property type="match status" value="1"/>
</dbReference>
<dbReference type="GO" id="GO:0006260">
    <property type="term" value="P:DNA replication"/>
    <property type="evidence" value="ECO:0007669"/>
    <property type="project" value="InterPro"/>
</dbReference>
<dbReference type="InterPro" id="IPR018982">
    <property type="entry name" value="RQC_domain"/>
</dbReference>
<dbReference type="CDD" id="cd18794">
    <property type="entry name" value="SF2_C_RecQ"/>
    <property type="match status" value="1"/>
</dbReference>
<evidence type="ECO:0000313" key="7">
    <source>
        <dbReference type="EMBL" id="QHU33060.1"/>
    </source>
</evidence>
<evidence type="ECO:0000256" key="2">
    <source>
        <dbReference type="ARBA" id="ARBA00022801"/>
    </source>
</evidence>
<dbReference type="InterPro" id="IPR036390">
    <property type="entry name" value="WH_DNA-bd_sf"/>
</dbReference>
<dbReference type="InterPro" id="IPR027417">
    <property type="entry name" value="P-loop_NTPase"/>
</dbReference>